<dbReference type="EMBL" id="JAWDJW010000177">
    <property type="protein sequence ID" value="KAK3081394.1"/>
    <property type="molecule type" value="Genomic_DNA"/>
</dbReference>
<evidence type="ECO:0000313" key="1">
    <source>
        <dbReference type="EMBL" id="KAK3081394.1"/>
    </source>
</evidence>
<proteinExistence type="predicted"/>
<protein>
    <submittedName>
        <fullName evidence="1">Uncharacterized protein</fullName>
    </submittedName>
</protein>
<accession>A0ACC3DXD9</accession>
<evidence type="ECO:0000313" key="2">
    <source>
        <dbReference type="Proteomes" id="UP001186974"/>
    </source>
</evidence>
<dbReference type="Proteomes" id="UP001186974">
    <property type="component" value="Unassembled WGS sequence"/>
</dbReference>
<gene>
    <name evidence="1" type="ORF">LTS18_007134</name>
</gene>
<comment type="caution">
    <text evidence="1">The sequence shown here is derived from an EMBL/GenBank/DDBJ whole genome shotgun (WGS) entry which is preliminary data.</text>
</comment>
<name>A0ACC3DXD9_9PEZI</name>
<sequence>MRFTSILPVALGLLISQAWTLPVENEERGLFDVKEMGFNFVGKRLAAMMREVKAVASGSTCDMNAAKMPQLQIGAWAALFNVSCLAATHPDLLNMMPNVSVNFPVPTSKNAAAPANLYLSGRHWFEDTTTPFFNLQTEKHNFGSAGLAVANKTTAPAPARDVPWLKLVAKDPASCNFTEVCRVNTAGGLAPKACKGQAASFQVEYAAEYWMYR</sequence>
<reference evidence="1" key="1">
    <citation type="submission" date="2024-09" db="EMBL/GenBank/DDBJ databases">
        <title>Black Yeasts Isolated from many extreme environments.</title>
        <authorList>
            <person name="Coleine C."/>
            <person name="Stajich J.E."/>
            <person name="Selbmann L."/>
        </authorList>
    </citation>
    <scope>NUCLEOTIDE SEQUENCE</scope>
    <source>
        <strain evidence="1">CCFEE 5737</strain>
    </source>
</reference>
<keyword evidence="2" id="KW-1185">Reference proteome</keyword>
<organism evidence="1 2">
    <name type="scientific">Coniosporium uncinatum</name>
    <dbReference type="NCBI Taxonomy" id="93489"/>
    <lineage>
        <taxon>Eukaryota</taxon>
        <taxon>Fungi</taxon>
        <taxon>Dikarya</taxon>
        <taxon>Ascomycota</taxon>
        <taxon>Pezizomycotina</taxon>
        <taxon>Dothideomycetes</taxon>
        <taxon>Dothideomycetes incertae sedis</taxon>
        <taxon>Coniosporium</taxon>
    </lineage>
</organism>